<organism evidence="2 5">
    <name type="scientific">Ogataea haglerorum</name>
    <dbReference type="NCBI Taxonomy" id="1937702"/>
    <lineage>
        <taxon>Eukaryota</taxon>
        <taxon>Fungi</taxon>
        <taxon>Dikarya</taxon>
        <taxon>Ascomycota</taxon>
        <taxon>Saccharomycotina</taxon>
        <taxon>Pichiomycetes</taxon>
        <taxon>Pichiales</taxon>
        <taxon>Pichiaceae</taxon>
        <taxon>Ogataea</taxon>
    </lineage>
</organism>
<evidence type="ECO:0000313" key="2">
    <source>
        <dbReference type="EMBL" id="KAG7729976.1"/>
    </source>
</evidence>
<evidence type="ECO:0000313" key="3">
    <source>
        <dbReference type="EMBL" id="KAG7767343.1"/>
    </source>
</evidence>
<dbReference type="EMBL" id="JAHLUH010000002">
    <property type="protein sequence ID" value="KAG7729976.1"/>
    <property type="molecule type" value="Genomic_DNA"/>
</dbReference>
<sequence>MKVASELTDERVFARLKAYNSAGEGSESEYVYVNGKPITCRRCKRKRLVSETPEQLQFKTCNPCRVIERAQKRRGAKNSVIKNREEYDMIQQIRGLDTDLETAAVADAPRTKSEKPLETTPDVPQSSTASPSEQPDGLGLEKDSLVEHDTTTQSRADAKAELQQRLVSLRQGDLGHATGEQDPRRPASVCVCCGQNTNGLDDLCSPCENRDSVIKSLDYYLELLQLNHEQELSNIVFTTNEPHTQLLARTPAKELTPATLLLRLYEKYILAISKATGYDFKYQTESEFSRKCCDPVQMKVRECLKCVNEIDMLFQNDDIDSELMALQSSPVDQTPAKTPCHSLIFVSYNARSGRLVISFTHQPHR</sequence>
<dbReference type="Proteomes" id="UP000738402">
    <property type="component" value="Unassembled WGS sequence"/>
</dbReference>
<dbReference type="AlphaFoldDB" id="A0AAN6D9J0"/>
<evidence type="ECO:0000256" key="1">
    <source>
        <dbReference type="SAM" id="MobiDB-lite"/>
    </source>
</evidence>
<evidence type="ECO:0000313" key="4">
    <source>
        <dbReference type="Proteomes" id="UP000697297"/>
    </source>
</evidence>
<keyword evidence="4" id="KW-1185">Reference proteome</keyword>
<feature type="region of interest" description="Disordered" evidence="1">
    <location>
        <begin position="106"/>
        <end position="140"/>
    </location>
</feature>
<gene>
    <name evidence="2" type="ORF">KL933_001056</name>
    <name evidence="3" type="ORF">KL946_001442</name>
</gene>
<dbReference type="Proteomes" id="UP000697297">
    <property type="component" value="Unassembled WGS sequence"/>
</dbReference>
<proteinExistence type="predicted"/>
<name>A0AAN6D9J0_9ASCO</name>
<protein>
    <submittedName>
        <fullName evidence="2">Uncharacterized protein</fullName>
    </submittedName>
</protein>
<reference evidence="2 4" key="1">
    <citation type="journal article" date="2021" name="G3 (Bethesda)">
        <title>Genomic diversity, chromosomal rearrangements, and interspecies hybridization in the ogataea polymorpha species complex.</title>
        <authorList>
            <person name="Hanson S.J."/>
            <person name="Cinneide E.O."/>
            <person name="Salzberg L.I."/>
            <person name="Wolfe K.H."/>
            <person name="McGowan J."/>
            <person name="Fitzpatrick D.A."/>
            <person name="Matlin K."/>
        </authorList>
    </citation>
    <scope>NUCLEOTIDE SEQUENCE</scope>
    <source>
        <strain evidence="3">81-436-3</strain>
        <strain evidence="2">83-405-1</strain>
    </source>
</reference>
<comment type="caution">
    <text evidence="2">The sequence shown here is derived from an EMBL/GenBank/DDBJ whole genome shotgun (WGS) entry which is preliminary data.</text>
</comment>
<evidence type="ECO:0000313" key="5">
    <source>
        <dbReference type="Proteomes" id="UP000738402"/>
    </source>
</evidence>
<feature type="compositionally biased region" description="Polar residues" evidence="1">
    <location>
        <begin position="122"/>
        <end position="133"/>
    </location>
</feature>
<accession>A0AAN6D9J0</accession>
<dbReference type="EMBL" id="JAHLUN010000003">
    <property type="protein sequence ID" value="KAG7767343.1"/>
    <property type="molecule type" value="Genomic_DNA"/>
</dbReference>